<name>A0A832I0L9_UNCEI</name>
<protein>
    <recommendedName>
        <fullName evidence="4">WD40 repeat domain-containing protein</fullName>
    </recommendedName>
</protein>
<comment type="caution">
    <text evidence="3">The sequence shown here is derived from an EMBL/GenBank/DDBJ whole genome shotgun (WGS) entry which is preliminary data.</text>
</comment>
<dbReference type="AlphaFoldDB" id="A0A832I0L9"/>
<feature type="compositionally biased region" description="Polar residues" evidence="1">
    <location>
        <begin position="411"/>
        <end position="422"/>
    </location>
</feature>
<dbReference type="Gene3D" id="2.60.40.650">
    <property type="match status" value="1"/>
</dbReference>
<accession>A0A832I0L9</accession>
<dbReference type="InterPro" id="IPR014756">
    <property type="entry name" value="Ig_E-set"/>
</dbReference>
<organism evidence="3">
    <name type="scientific">Eiseniibacteriota bacterium</name>
    <dbReference type="NCBI Taxonomy" id="2212470"/>
    <lineage>
        <taxon>Bacteria</taxon>
        <taxon>Candidatus Eiseniibacteriota</taxon>
    </lineage>
</organism>
<evidence type="ECO:0000313" key="3">
    <source>
        <dbReference type="EMBL" id="HGZ42812.1"/>
    </source>
</evidence>
<evidence type="ECO:0008006" key="4">
    <source>
        <dbReference type="Google" id="ProtNLM"/>
    </source>
</evidence>
<dbReference type="Gene3D" id="2.130.10.10">
    <property type="entry name" value="YVTN repeat-like/Quinoprotein amine dehydrogenase"/>
    <property type="match status" value="1"/>
</dbReference>
<keyword evidence="2" id="KW-0732">Signal</keyword>
<dbReference type="InterPro" id="IPR015943">
    <property type="entry name" value="WD40/YVTN_repeat-like_dom_sf"/>
</dbReference>
<dbReference type="SUPFAM" id="SSF50969">
    <property type="entry name" value="YVTN repeat-like/Quinoprotein amine dehydrogenase"/>
    <property type="match status" value="1"/>
</dbReference>
<feature type="chain" id="PRO_5032302319" description="WD40 repeat domain-containing protein" evidence="2">
    <location>
        <begin position="33"/>
        <end position="710"/>
    </location>
</feature>
<feature type="region of interest" description="Disordered" evidence="1">
    <location>
        <begin position="410"/>
        <end position="437"/>
    </location>
</feature>
<gene>
    <name evidence="3" type="ORF">ENR23_05185</name>
</gene>
<dbReference type="SUPFAM" id="SSF81296">
    <property type="entry name" value="E set domains"/>
    <property type="match status" value="1"/>
</dbReference>
<proteinExistence type="predicted"/>
<evidence type="ECO:0000256" key="2">
    <source>
        <dbReference type="SAM" id="SignalP"/>
    </source>
</evidence>
<dbReference type="InterPro" id="IPR011044">
    <property type="entry name" value="Quino_amine_DH_bsu"/>
</dbReference>
<evidence type="ECO:0000256" key="1">
    <source>
        <dbReference type="SAM" id="MobiDB-lite"/>
    </source>
</evidence>
<dbReference type="SUPFAM" id="SSF63829">
    <property type="entry name" value="Calcium-dependent phosphotriesterase"/>
    <property type="match status" value="1"/>
</dbReference>
<reference evidence="3" key="1">
    <citation type="journal article" date="2020" name="mSystems">
        <title>Genome- and Community-Level Interaction Insights into Carbon Utilization and Element Cycling Functions of Hydrothermarchaeota in Hydrothermal Sediment.</title>
        <authorList>
            <person name="Zhou Z."/>
            <person name="Liu Y."/>
            <person name="Xu W."/>
            <person name="Pan J."/>
            <person name="Luo Z.H."/>
            <person name="Li M."/>
        </authorList>
    </citation>
    <scope>NUCLEOTIDE SEQUENCE [LARGE SCALE GENOMIC DNA]</scope>
    <source>
        <strain evidence="3">SpSt-381</strain>
    </source>
</reference>
<sequence length="710" mass="74507">MTRSRDRHPSRAPRRTVALACAALLAAAPARAADTQWWIADAPADHARSESRGVVVRADGALELGPAAASAAADSLDVVWALAVLADGSVALAGAHGRIDRWTEREGVRPWVRLPVGQVLSLAVDGDRLLAGTGPDGLVYRIGARGDTALAARTGERYVWGIAPAGRDAWWLATGTRGRLLKLEAGRVRTVHDSDESNLVSLTPDGRGGAFAGGDSKGRIYHARADQTVRTVFDASEDEVRGLALAPDGALYAAALSAQAVTGADGDDDGPAPVKSAVTGGRAVVYRVIPDSVVQSWWTSPHPFVYALLARPDGVLAASGNRAGLFLIERGGASQWLSTAQGQFTALAARADGATFAATSNPAVLWRLGPGRAARGELTGPALDARRMARFGRLAWRGSAGGGRVELYARSGNTDPPDTTWSPWRGGATDPAGREAGAPPARYLQWRIALEGGAPRVESVSAAWREQNLPPRLEDLAVAPQGVGFREGELTPRSEAVTQQLPGGQKVEFSLSAPANPRQLRELPMWARGLRTAQWKGSDPNGDPLVYRVDAAPDGGGPWLEVAKDLTQAAVTWDTQAVPDGRWRLRVTASDAAANALGEEGVTELVSEPFTVDNTPPTIPALEARGEAGSLVVEGRAEDAVGPVSRLELSVDDGDWRAVTPDGGLADDPVVTFRVRLPAAAGERTIAVRAVDLAGNAAVRTARATVPARR</sequence>
<dbReference type="EMBL" id="DSQF01000012">
    <property type="protein sequence ID" value="HGZ42812.1"/>
    <property type="molecule type" value="Genomic_DNA"/>
</dbReference>
<feature type="signal peptide" evidence="2">
    <location>
        <begin position="1"/>
        <end position="32"/>
    </location>
</feature>